<evidence type="ECO:0000256" key="1">
    <source>
        <dbReference type="ARBA" id="ARBA00004418"/>
    </source>
</evidence>
<evidence type="ECO:0000256" key="6">
    <source>
        <dbReference type="ARBA" id="ARBA00022729"/>
    </source>
</evidence>
<organism evidence="14 15">
    <name type="scientific">Microbaculum marinum</name>
    <dbReference type="NCBI Taxonomy" id="1764581"/>
    <lineage>
        <taxon>Bacteria</taxon>
        <taxon>Pseudomonadati</taxon>
        <taxon>Pseudomonadota</taxon>
        <taxon>Alphaproteobacteria</taxon>
        <taxon>Hyphomicrobiales</taxon>
        <taxon>Tepidamorphaceae</taxon>
        <taxon>Microbaculum</taxon>
    </lineage>
</organism>
<reference evidence="14 15" key="1">
    <citation type="submission" date="2024-02" db="EMBL/GenBank/DDBJ databases">
        <title>Genome analysis and characterization of Microbaculum marinisediminis sp. nov., isolated from marine sediment.</title>
        <authorList>
            <person name="Du Z.-J."/>
            <person name="Ye Y.-Q."/>
            <person name="Zhang Z.-R."/>
            <person name="Yuan S.-M."/>
            <person name="Zhang X.-Y."/>
        </authorList>
    </citation>
    <scope>NUCLEOTIDE SEQUENCE [LARGE SCALE GENOMIC DNA]</scope>
    <source>
        <strain evidence="14 15">SDUM1044001</strain>
    </source>
</reference>
<evidence type="ECO:0000256" key="4">
    <source>
        <dbReference type="ARBA" id="ARBA00022448"/>
    </source>
</evidence>
<dbReference type="Pfam" id="PF01297">
    <property type="entry name" value="ZnuA"/>
    <property type="match status" value="1"/>
</dbReference>
<keyword evidence="9" id="KW-0864">Zinc transport</keyword>
<feature type="chain" id="PRO_5043522027" description="High-affinity zinc uptake system protein ZnuA" evidence="13">
    <location>
        <begin position="36"/>
        <end position="338"/>
    </location>
</feature>
<evidence type="ECO:0000313" key="15">
    <source>
        <dbReference type="Proteomes" id="UP001378188"/>
    </source>
</evidence>
<keyword evidence="11" id="KW-1015">Disulfide bond</keyword>
<dbReference type="SUPFAM" id="SSF53807">
    <property type="entry name" value="Helical backbone' metal receptor"/>
    <property type="match status" value="1"/>
</dbReference>
<keyword evidence="8" id="KW-0862">Zinc</keyword>
<keyword evidence="7" id="KW-0574">Periplasm</keyword>
<keyword evidence="5" id="KW-0479">Metal-binding</keyword>
<evidence type="ECO:0000313" key="14">
    <source>
        <dbReference type="EMBL" id="MEJ8574496.1"/>
    </source>
</evidence>
<keyword evidence="15" id="KW-1185">Reference proteome</keyword>
<dbReference type="PANTHER" id="PTHR42953:SF3">
    <property type="entry name" value="HIGH-AFFINITY ZINC UPTAKE SYSTEM PROTEIN ZNUA"/>
    <property type="match status" value="1"/>
</dbReference>
<sequence>MSDGLIPPVRRRPRAAWRLAVLPLLALAGAATASADAPNVVASIKPVHSLVAGVMGDLGTPHLLVAGADSPHTYAFKPSDADALSKADVIFWIGDELEAFLERPIGNLSDDAAAVALIETPGLTLLQFGAGQDEHDDHDHDGEHHADEGHHDHDEDEDGHGHHHAGLDPHVWLDPENARVMVGAIAATLAKADPGNAATYQANAAALDERLAALQAETAERLAPYHDSPYYTFHESFGYFDNRFRLDGRGAISISPERQPGVQRLKDIRSEIAQDEHVCLFAEPQFPPKLIDVIVEGTSAHTGTIDPLGAALEPGADLYFRLIADNADAFVGCFRKAN</sequence>
<keyword evidence="10" id="KW-0406">Ion transport</keyword>
<comment type="caution">
    <text evidence="14">The sequence shown here is derived from an EMBL/GenBank/DDBJ whole genome shotgun (WGS) entry which is preliminary data.</text>
</comment>
<keyword evidence="6 13" id="KW-0732">Signal</keyword>
<dbReference type="GO" id="GO:0042597">
    <property type="term" value="C:periplasmic space"/>
    <property type="evidence" value="ECO:0007669"/>
    <property type="project" value="UniProtKB-SubCell"/>
</dbReference>
<evidence type="ECO:0000256" key="3">
    <source>
        <dbReference type="ARBA" id="ARBA00015915"/>
    </source>
</evidence>
<dbReference type="CDD" id="cd01019">
    <property type="entry name" value="ZnuA"/>
    <property type="match status" value="1"/>
</dbReference>
<dbReference type="EMBL" id="JAZHOF010000012">
    <property type="protein sequence ID" value="MEJ8574496.1"/>
    <property type="molecule type" value="Genomic_DNA"/>
</dbReference>
<dbReference type="InterPro" id="IPR006127">
    <property type="entry name" value="ZnuA-like"/>
</dbReference>
<name>A0AAW9S3Y9_9HYPH</name>
<dbReference type="InterPro" id="IPR035520">
    <property type="entry name" value="ZnuA"/>
</dbReference>
<evidence type="ECO:0000256" key="13">
    <source>
        <dbReference type="SAM" id="SignalP"/>
    </source>
</evidence>
<evidence type="ECO:0000256" key="11">
    <source>
        <dbReference type="ARBA" id="ARBA00023157"/>
    </source>
</evidence>
<evidence type="ECO:0000256" key="10">
    <source>
        <dbReference type="ARBA" id="ARBA00023065"/>
    </source>
</evidence>
<evidence type="ECO:0000256" key="5">
    <source>
        <dbReference type="ARBA" id="ARBA00022723"/>
    </source>
</evidence>
<dbReference type="PANTHER" id="PTHR42953">
    <property type="entry name" value="HIGH-AFFINITY ZINC UPTAKE SYSTEM PROTEIN ZNUA-RELATED"/>
    <property type="match status" value="1"/>
</dbReference>
<evidence type="ECO:0000256" key="12">
    <source>
        <dbReference type="SAM" id="MobiDB-lite"/>
    </source>
</evidence>
<dbReference type="Proteomes" id="UP001378188">
    <property type="component" value="Unassembled WGS sequence"/>
</dbReference>
<accession>A0AAW9S3Y9</accession>
<feature type="compositionally biased region" description="Basic and acidic residues" evidence="12">
    <location>
        <begin position="132"/>
        <end position="153"/>
    </location>
</feature>
<dbReference type="Gene3D" id="3.40.50.1980">
    <property type="entry name" value="Nitrogenase molybdenum iron protein domain"/>
    <property type="match status" value="2"/>
</dbReference>
<protein>
    <recommendedName>
        <fullName evidence="3">High-affinity zinc uptake system protein ZnuA</fullName>
    </recommendedName>
</protein>
<keyword evidence="4" id="KW-0813">Transport</keyword>
<gene>
    <name evidence="14" type="ORF">V3328_23660</name>
</gene>
<comment type="subcellular location">
    <subcellularLocation>
        <location evidence="1">Periplasm</location>
    </subcellularLocation>
</comment>
<dbReference type="GO" id="GO:0006829">
    <property type="term" value="P:zinc ion transport"/>
    <property type="evidence" value="ECO:0007669"/>
    <property type="project" value="UniProtKB-KW"/>
</dbReference>
<dbReference type="InterPro" id="IPR050492">
    <property type="entry name" value="Bact_metal-bind_prot9"/>
</dbReference>
<proteinExistence type="inferred from homology"/>
<dbReference type="GO" id="GO:0046872">
    <property type="term" value="F:metal ion binding"/>
    <property type="evidence" value="ECO:0007669"/>
    <property type="project" value="UniProtKB-KW"/>
</dbReference>
<feature type="region of interest" description="Disordered" evidence="12">
    <location>
        <begin position="130"/>
        <end position="170"/>
    </location>
</feature>
<dbReference type="RefSeq" id="WP_340332197.1">
    <property type="nucleotide sequence ID" value="NZ_JAZHOF010000012.1"/>
</dbReference>
<comment type="similarity">
    <text evidence="2">Belongs to the bacterial solute-binding protein 9 family.</text>
</comment>
<evidence type="ECO:0000256" key="9">
    <source>
        <dbReference type="ARBA" id="ARBA00022906"/>
    </source>
</evidence>
<dbReference type="AlphaFoldDB" id="A0AAW9S3Y9"/>
<evidence type="ECO:0000256" key="7">
    <source>
        <dbReference type="ARBA" id="ARBA00022764"/>
    </source>
</evidence>
<feature type="signal peptide" evidence="13">
    <location>
        <begin position="1"/>
        <end position="35"/>
    </location>
</feature>
<evidence type="ECO:0000256" key="8">
    <source>
        <dbReference type="ARBA" id="ARBA00022833"/>
    </source>
</evidence>
<evidence type="ECO:0000256" key="2">
    <source>
        <dbReference type="ARBA" id="ARBA00011028"/>
    </source>
</evidence>